<evidence type="ECO:0000313" key="2">
    <source>
        <dbReference type="EMBL" id="EFJ52403.1"/>
    </source>
</evidence>
<dbReference type="GeneID" id="9617793"/>
<feature type="compositionally biased region" description="Polar residues" evidence="1">
    <location>
        <begin position="61"/>
        <end position="73"/>
    </location>
</feature>
<feature type="region of interest" description="Disordered" evidence="1">
    <location>
        <begin position="266"/>
        <end position="290"/>
    </location>
</feature>
<dbReference type="InParanoid" id="D8TJN5"/>
<organism evidence="3">
    <name type="scientific">Volvox carteri f. nagariensis</name>
    <dbReference type="NCBI Taxonomy" id="3068"/>
    <lineage>
        <taxon>Eukaryota</taxon>
        <taxon>Viridiplantae</taxon>
        <taxon>Chlorophyta</taxon>
        <taxon>core chlorophytes</taxon>
        <taxon>Chlorophyceae</taxon>
        <taxon>CS clade</taxon>
        <taxon>Chlamydomonadales</taxon>
        <taxon>Volvocaceae</taxon>
        <taxon>Volvox</taxon>
    </lineage>
</organism>
<evidence type="ECO:0000256" key="1">
    <source>
        <dbReference type="SAM" id="MobiDB-lite"/>
    </source>
</evidence>
<evidence type="ECO:0000313" key="3">
    <source>
        <dbReference type="Proteomes" id="UP000001058"/>
    </source>
</evidence>
<feature type="compositionally biased region" description="Basic and acidic residues" evidence="1">
    <location>
        <begin position="9"/>
        <end position="20"/>
    </location>
</feature>
<accession>D8TJN5</accession>
<reference evidence="2 3" key="1">
    <citation type="journal article" date="2010" name="Science">
        <title>Genomic analysis of organismal complexity in the multicellular green alga Volvox carteri.</title>
        <authorList>
            <person name="Prochnik S.E."/>
            <person name="Umen J."/>
            <person name="Nedelcu A.M."/>
            <person name="Hallmann A."/>
            <person name="Miller S.M."/>
            <person name="Nishii I."/>
            <person name="Ferris P."/>
            <person name="Kuo A."/>
            <person name="Mitros T."/>
            <person name="Fritz-Laylin L.K."/>
            <person name="Hellsten U."/>
            <person name="Chapman J."/>
            <person name="Simakov O."/>
            <person name="Rensing S.A."/>
            <person name="Terry A."/>
            <person name="Pangilinan J."/>
            <person name="Kapitonov V."/>
            <person name="Jurka J."/>
            <person name="Salamov A."/>
            <person name="Shapiro H."/>
            <person name="Schmutz J."/>
            <person name="Grimwood J."/>
            <person name="Lindquist E."/>
            <person name="Lucas S."/>
            <person name="Grigoriev I.V."/>
            <person name="Schmitt R."/>
            <person name="Kirk D."/>
            <person name="Rokhsar D.S."/>
        </authorList>
    </citation>
    <scope>NUCLEOTIDE SEQUENCE [LARGE SCALE GENOMIC DNA]</scope>
    <source>
        <strain evidence="3">f. Nagariensis / Eve</strain>
    </source>
</reference>
<dbReference type="RefSeq" id="XP_002946476.1">
    <property type="nucleotide sequence ID" value="XM_002946430.1"/>
</dbReference>
<sequence length="399" mass="43636">MPPVTRAVHNQERGIGEDFRPGAASSDYSDDCYDHDSDEDDITVEPGVSCLPRAPGADKPTSASGRTSATHGSSRYRAEATSVFRQTAGRSSAGVDVRSLARSGRGPSDLTDRLGRVTLNEPVGCTSRLSHLEEIGGKLGRKDLEAAGRLSSSGVQRPGSATAAKDQHRKPNGPTLVMPFDRDTHTLRHRRVKEDDDDEGDVAFSDPDKEHTAHAASMEDLGWLPPGGRTGAPGKSAQNPYPAWLAGVEGPVDARLADALLAQGQLSPQESTRSFASRATSRCSIGSKRGAKKVDRVQRYQQLQQEWSQNSRWSKAKHCILCRFLKQAGGTSRGTSRKPINFHSHFASLHAAEEAERQRMLRETRARTKKELGAATEAPTANRRDELRWQTRMRLREQT</sequence>
<feature type="compositionally biased region" description="Basic and acidic residues" evidence="1">
    <location>
        <begin position="382"/>
        <end position="399"/>
    </location>
</feature>
<dbReference type="KEGG" id="vcn:VOLCADRAFT_86809"/>
<feature type="region of interest" description="Disordered" evidence="1">
    <location>
        <begin position="365"/>
        <end position="399"/>
    </location>
</feature>
<dbReference type="EMBL" id="GL378324">
    <property type="protein sequence ID" value="EFJ52403.1"/>
    <property type="molecule type" value="Genomic_DNA"/>
</dbReference>
<dbReference type="OrthoDB" id="532374at2759"/>
<dbReference type="AlphaFoldDB" id="D8TJN5"/>
<gene>
    <name evidence="2" type="ORF">VOLCADRAFT_86809</name>
</gene>
<feature type="region of interest" description="Disordered" evidence="1">
    <location>
        <begin position="1"/>
        <end position="114"/>
    </location>
</feature>
<name>D8TJN5_VOLCA</name>
<protein>
    <submittedName>
        <fullName evidence="2">Uncharacterized protein</fullName>
    </submittedName>
</protein>
<dbReference type="Proteomes" id="UP000001058">
    <property type="component" value="Unassembled WGS sequence"/>
</dbReference>
<feature type="compositionally biased region" description="Low complexity" evidence="1">
    <location>
        <begin position="271"/>
        <end position="284"/>
    </location>
</feature>
<feature type="region of interest" description="Disordered" evidence="1">
    <location>
        <begin position="148"/>
        <end position="238"/>
    </location>
</feature>
<proteinExistence type="predicted"/>
<feature type="compositionally biased region" description="Acidic residues" evidence="1">
    <location>
        <begin position="28"/>
        <end position="43"/>
    </location>
</feature>
<keyword evidence="3" id="KW-1185">Reference proteome</keyword>